<sequence length="436" mass="46615">MRFAPEAVGDLAAVTCPPYDLIDPEEVRRLAAGDGHNVVRLTLPTGEDGYRRAAETLRRWLAEGVLIADPEPALYVYETVATDGTLLRGVIGAVGLRSESDRVILPHEDVFPGPVRDRLALMTATRANLEPIFLIYEGPAGRSPEEPGHGPASIGQDASVIAGGPFAGADEADPGAVVDEIAETRRPVVEFRADDGTLHRLWRVGDPAVQERIAAGLRGRRAMIADGHHRYATYRALQERRHAAGDGPGPWDYGLALLVDSRRHPPRLGAIHRVLPGLPPRDAVERAAKAFAVREMPDLESGTAALAGAGGPAFLLGGADGLWLLTDPDAGLLDQAMPAGRSPRWRRLDTAVLDTLLIDRLWGVPADERTVEVVHEDPAAALHRARRSGGTAVIMNPPAVADVLAVAAEGERVPRKSTSFGPKPRTGLVMRLLDLG</sequence>
<gene>
    <name evidence="2" type="ORF">HNR21_005121</name>
</gene>
<feature type="region of interest" description="Disordered" evidence="1">
    <location>
        <begin position="138"/>
        <end position="157"/>
    </location>
</feature>
<dbReference type="PANTHER" id="PTHR36454">
    <property type="entry name" value="LMO2823 PROTEIN"/>
    <property type="match status" value="1"/>
</dbReference>
<protein>
    <submittedName>
        <fullName evidence="2">Uncharacterized protein (DUF1015 family)</fullName>
    </submittedName>
</protein>
<evidence type="ECO:0000313" key="3">
    <source>
        <dbReference type="Proteomes" id="UP000539313"/>
    </source>
</evidence>
<dbReference type="PIRSF" id="PIRSF033563">
    <property type="entry name" value="UCP033563"/>
    <property type="match status" value="1"/>
</dbReference>
<proteinExistence type="predicted"/>
<dbReference type="Pfam" id="PF06245">
    <property type="entry name" value="DUF1015"/>
    <property type="match status" value="2"/>
</dbReference>
<name>A0A7W3RB09_9ACTN</name>
<dbReference type="EMBL" id="JACJII010000001">
    <property type="protein sequence ID" value="MBA9006239.1"/>
    <property type="molecule type" value="Genomic_DNA"/>
</dbReference>
<dbReference type="PANTHER" id="PTHR36454:SF1">
    <property type="entry name" value="DUF1015 DOMAIN-CONTAINING PROTEIN"/>
    <property type="match status" value="1"/>
</dbReference>
<comment type="caution">
    <text evidence="2">The sequence shown here is derived from an EMBL/GenBank/DDBJ whole genome shotgun (WGS) entry which is preliminary data.</text>
</comment>
<evidence type="ECO:0000256" key="1">
    <source>
        <dbReference type="SAM" id="MobiDB-lite"/>
    </source>
</evidence>
<reference evidence="2 3" key="1">
    <citation type="submission" date="2020-08" db="EMBL/GenBank/DDBJ databases">
        <title>Sequencing the genomes of 1000 actinobacteria strains.</title>
        <authorList>
            <person name="Klenk H.-P."/>
        </authorList>
    </citation>
    <scope>NUCLEOTIDE SEQUENCE [LARGE SCALE GENOMIC DNA]</scope>
    <source>
        <strain evidence="2 3">DSM 45823</strain>
    </source>
</reference>
<dbReference type="InterPro" id="IPR008323">
    <property type="entry name" value="UCP033563"/>
</dbReference>
<dbReference type="Proteomes" id="UP000539313">
    <property type="component" value="Unassembled WGS sequence"/>
</dbReference>
<dbReference type="AlphaFoldDB" id="A0A7W3RB09"/>
<organism evidence="2 3">
    <name type="scientific">Thermomonospora cellulosilytica</name>
    <dbReference type="NCBI Taxonomy" id="1411118"/>
    <lineage>
        <taxon>Bacteria</taxon>
        <taxon>Bacillati</taxon>
        <taxon>Actinomycetota</taxon>
        <taxon>Actinomycetes</taxon>
        <taxon>Streptosporangiales</taxon>
        <taxon>Thermomonosporaceae</taxon>
        <taxon>Thermomonospora</taxon>
    </lineage>
</organism>
<keyword evidence="3" id="KW-1185">Reference proteome</keyword>
<accession>A0A7W3RB09</accession>
<evidence type="ECO:0000313" key="2">
    <source>
        <dbReference type="EMBL" id="MBA9006239.1"/>
    </source>
</evidence>